<reference evidence="1" key="1">
    <citation type="submission" date="2014-11" db="EMBL/GenBank/DDBJ databases">
        <authorList>
            <person name="Amaro Gonzalez C."/>
        </authorList>
    </citation>
    <scope>NUCLEOTIDE SEQUENCE</scope>
</reference>
<dbReference type="EMBL" id="GBXM01026724">
    <property type="protein sequence ID" value="JAH81853.1"/>
    <property type="molecule type" value="Transcribed_RNA"/>
</dbReference>
<proteinExistence type="predicted"/>
<sequence>MSCFLKLQVNFSRWEPPTSLHGCNSESTNPTDQLAS</sequence>
<reference evidence="1" key="2">
    <citation type="journal article" date="2015" name="Fish Shellfish Immunol.">
        <title>Early steps in the European eel (Anguilla anguilla)-Vibrio vulnificus interaction in the gills: Role of the RtxA13 toxin.</title>
        <authorList>
            <person name="Callol A."/>
            <person name="Pajuelo D."/>
            <person name="Ebbesson L."/>
            <person name="Teles M."/>
            <person name="MacKenzie S."/>
            <person name="Amaro C."/>
        </authorList>
    </citation>
    <scope>NUCLEOTIDE SEQUENCE</scope>
</reference>
<organism evidence="1">
    <name type="scientific">Anguilla anguilla</name>
    <name type="common">European freshwater eel</name>
    <name type="synonym">Muraena anguilla</name>
    <dbReference type="NCBI Taxonomy" id="7936"/>
    <lineage>
        <taxon>Eukaryota</taxon>
        <taxon>Metazoa</taxon>
        <taxon>Chordata</taxon>
        <taxon>Craniata</taxon>
        <taxon>Vertebrata</taxon>
        <taxon>Euteleostomi</taxon>
        <taxon>Actinopterygii</taxon>
        <taxon>Neopterygii</taxon>
        <taxon>Teleostei</taxon>
        <taxon>Anguilliformes</taxon>
        <taxon>Anguillidae</taxon>
        <taxon>Anguilla</taxon>
    </lineage>
</organism>
<dbReference type="AlphaFoldDB" id="A0A0E9VX78"/>
<name>A0A0E9VX78_ANGAN</name>
<accession>A0A0E9VX78</accession>
<evidence type="ECO:0000313" key="1">
    <source>
        <dbReference type="EMBL" id="JAH81853.1"/>
    </source>
</evidence>
<protein>
    <submittedName>
        <fullName evidence="1">Uncharacterized protein</fullName>
    </submittedName>
</protein>